<organism evidence="4 5">
    <name type="scientific">Sphaerotilus sulfidivorans</name>
    <dbReference type="NCBI Taxonomy" id="639200"/>
    <lineage>
        <taxon>Bacteria</taxon>
        <taxon>Pseudomonadati</taxon>
        <taxon>Pseudomonadota</taxon>
        <taxon>Betaproteobacteria</taxon>
        <taxon>Burkholderiales</taxon>
        <taxon>Sphaerotilaceae</taxon>
        <taxon>Sphaerotilus</taxon>
    </lineage>
</organism>
<gene>
    <name evidence="3" type="ORF">ABIC99_000502</name>
    <name evidence="4" type="ORF">EWH46_17625</name>
</gene>
<dbReference type="Proteomes" id="UP000323522">
    <property type="component" value="Chromosome"/>
</dbReference>
<keyword evidence="2" id="KW-0732">Signal</keyword>
<name>A0A5C1Q654_9BURK</name>
<dbReference type="EMBL" id="JBEPLS010000002">
    <property type="protein sequence ID" value="MET3602718.1"/>
    <property type="molecule type" value="Genomic_DNA"/>
</dbReference>
<feature type="chain" id="PRO_5044618886" description="Lipoprotein" evidence="2">
    <location>
        <begin position="28"/>
        <end position="119"/>
    </location>
</feature>
<evidence type="ECO:0000256" key="1">
    <source>
        <dbReference type="SAM" id="MobiDB-lite"/>
    </source>
</evidence>
<keyword evidence="6" id="KW-1185">Reference proteome</keyword>
<sequence length="119" mass="12626">MSTPHPRRLIRPLVLLLALALSGCGGGGGDDAASSPPPASGGGSAPPVSDLALYQYYVSTDTAGYGCAVNSYWRDCDAFYNGLAYFDTYCARGHAQSCQYSQLLQGNYMSYRLARSPRG</sequence>
<proteinExistence type="predicted"/>
<evidence type="ECO:0000313" key="5">
    <source>
        <dbReference type="Proteomes" id="UP000323522"/>
    </source>
</evidence>
<evidence type="ECO:0000313" key="3">
    <source>
        <dbReference type="EMBL" id="MET3602718.1"/>
    </source>
</evidence>
<evidence type="ECO:0000256" key="2">
    <source>
        <dbReference type="SAM" id="SignalP"/>
    </source>
</evidence>
<feature type="signal peptide" evidence="2">
    <location>
        <begin position="1"/>
        <end position="27"/>
    </location>
</feature>
<feature type="region of interest" description="Disordered" evidence="1">
    <location>
        <begin position="25"/>
        <end position="46"/>
    </location>
</feature>
<evidence type="ECO:0000313" key="6">
    <source>
        <dbReference type="Proteomes" id="UP001549111"/>
    </source>
</evidence>
<dbReference type="Proteomes" id="UP001549111">
    <property type="component" value="Unassembled WGS sequence"/>
</dbReference>
<dbReference type="PROSITE" id="PS51257">
    <property type="entry name" value="PROKAR_LIPOPROTEIN"/>
    <property type="match status" value="1"/>
</dbReference>
<evidence type="ECO:0008006" key="7">
    <source>
        <dbReference type="Google" id="ProtNLM"/>
    </source>
</evidence>
<dbReference type="AlphaFoldDB" id="A0A5C1Q654"/>
<accession>A0A5C1Q654</accession>
<dbReference type="RefSeq" id="WP_149505026.1">
    <property type="nucleotide sequence ID" value="NZ_CP035708.1"/>
</dbReference>
<dbReference type="KEGG" id="snn:EWH46_17625"/>
<reference evidence="3 6" key="2">
    <citation type="submission" date="2024-06" db="EMBL/GenBank/DDBJ databases">
        <title>Genomic Encyclopedia of Type Strains, Phase IV (KMG-IV): sequencing the most valuable type-strain genomes for metagenomic binning, comparative biology and taxonomic classification.</title>
        <authorList>
            <person name="Goeker M."/>
        </authorList>
    </citation>
    <scope>NUCLEOTIDE SEQUENCE [LARGE SCALE GENOMIC DNA]</scope>
    <source>
        <strain evidence="3 6">D-501</strain>
    </source>
</reference>
<evidence type="ECO:0000313" key="4">
    <source>
        <dbReference type="EMBL" id="QEN02399.1"/>
    </source>
</evidence>
<protein>
    <recommendedName>
        <fullName evidence="7">Lipoprotein</fullName>
    </recommendedName>
</protein>
<dbReference type="EMBL" id="CP035708">
    <property type="protein sequence ID" value="QEN02399.1"/>
    <property type="molecule type" value="Genomic_DNA"/>
</dbReference>
<reference evidence="4 5" key="1">
    <citation type="submission" date="2019-02" db="EMBL/GenBank/DDBJ databases">
        <title>Complete Genome Sequence and Methylome Analysis of Sphaerotilus natans subsp. sulfidivorans D-507.</title>
        <authorList>
            <person name="Fomenkov A."/>
            <person name="Gridneva E."/>
            <person name="Smolyakov D."/>
            <person name="Dubinina G."/>
            <person name="Vincze T."/>
            <person name="Grabovich M."/>
            <person name="Roberts R.J."/>
        </authorList>
    </citation>
    <scope>NUCLEOTIDE SEQUENCE [LARGE SCALE GENOMIC DNA]</scope>
    <source>
        <strain evidence="4 5">D-507</strain>
    </source>
</reference>